<dbReference type="AlphaFoldDB" id="A0A4R7VG55"/>
<accession>A0A4R7VG55</accession>
<reference evidence="6 7" key="1">
    <citation type="submission" date="2019-03" db="EMBL/GenBank/DDBJ databases">
        <title>Genomic Encyclopedia of Archaeal and Bacterial Type Strains, Phase II (KMG-II): from individual species to whole genera.</title>
        <authorList>
            <person name="Goeker M."/>
        </authorList>
    </citation>
    <scope>NUCLEOTIDE SEQUENCE [LARGE SCALE GENOMIC DNA]</scope>
    <source>
        <strain evidence="6 7">DSM 45499</strain>
    </source>
</reference>
<evidence type="ECO:0000259" key="5">
    <source>
        <dbReference type="Pfam" id="PF13439"/>
    </source>
</evidence>
<evidence type="ECO:0000313" key="7">
    <source>
        <dbReference type="Proteomes" id="UP000294927"/>
    </source>
</evidence>
<dbReference type="InterPro" id="IPR028098">
    <property type="entry name" value="Glyco_trans_4-like_N"/>
</dbReference>
<evidence type="ECO:0000313" key="6">
    <source>
        <dbReference type="EMBL" id="TDV48028.1"/>
    </source>
</evidence>
<dbReference type="SUPFAM" id="SSF53756">
    <property type="entry name" value="UDP-Glycosyltransferase/glycogen phosphorylase"/>
    <property type="match status" value="1"/>
</dbReference>
<dbReference type="OrthoDB" id="9810929at2"/>
<sequence length="398" mass="43784">MHIAMISAHASPLTGEVEPDEHGRHVGELSAALVRAGHEVTVYTRKASGRQAAEVCSAQGYRVVHLPAGPAKHVPRDELLPYLGEFTRRLRTRFAEDLPDVVHSHFWLSGLAAVFVSMAAPMPIVHTFHSLGTTRRRNDENDPSPVERIRLERMVGQSVTRVIATSEDEVRELRGMRVTGRHVSVVPRGMDCDRFRPDGPRLTRRLRCRVVSAGQLAPRTGFADVVEAMTHLPDTELVIAGGPDRERLPQDPVACRLRELAERVGVADRVRLVGQVPTERMPELLRSADVAACVPWYEPSGNEALEAMACGVPVLATSVGDLADTVVDGATGVLVPPRRPEKLAAAMRALLADPARRDFLGATGRERVEVHHRWDRIARDTADVYEESRDRALTCSVS</sequence>
<dbReference type="PANTHER" id="PTHR12526:SF635">
    <property type="entry name" value="GLYCOSYL TRANSFERASE GROUP 1"/>
    <property type="match status" value="1"/>
</dbReference>
<gene>
    <name evidence="6" type="ORF">CLV71_109272</name>
</gene>
<protein>
    <submittedName>
        <fullName evidence="6">Glycosyltransferase involved in cell wall biosynthesis</fullName>
    </submittedName>
</protein>
<dbReference type="RefSeq" id="WP_133905293.1">
    <property type="nucleotide sequence ID" value="NZ_SOCP01000009.1"/>
</dbReference>
<feature type="region of interest" description="Disordered" evidence="3">
    <location>
        <begin position="1"/>
        <end position="21"/>
    </location>
</feature>
<evidence type="ECO:0000256" key="2">
    <source>
        <dbReference type="ARBA" id="ARBA00022679"/>
    </source>
</evidence>
<dbReference type="GO" id="GO:0016757">
    <property type="term" value="F:glycosyltransferase activity"/>
    <property type="evidence" value="ECO:0007669"/>
    <property type="project" value="UniProtKB-KW"/>
</dbReference>
<dbReference type="PANTHER" id="PTHR12526">
    <property type="entry name" value="GLYCOSYLTRANSFERASE"/>
    <property type="match status" value="1"/>
</dbReference>
<dbReference type="Pfam" id="PF00534">
    <property type="entry name" value="Glycos_transf_1"/>
    <property type="match status" value="1"/>
</dbReference>
<keyword evidence="1" id="KW-0328">Glycosyltransferase</keyword>
<dbReference type="Proteomes" id="UP000294927">
    <property type="component" value="Unassembled WGS sequence"/>
</dbReference>
<comment type="caution">
    <text evidence="6">The sequence shown here is derived from an EMBL/GenBank/DDBJ whole genome shotgun (WGS) entry which is preliminary data.</text>
</comment>
<proteinExistence type="predicted"/>
<keyword evidence="2 6" id="KW-0808">Transferase</keyword>
<evidence type="ECO:0000256" key="3">
    <source>
        <dbReference type="SAM" id="MobiDB-lite"/>
    </source>
</evidence>
<organism evidence="6 7">
    <name type="scientific">Actinophytocola oryzae</name>
    <dbReference type="NCBI Taxonomy" id="502181"/>
    <lineage>
        <taxon>Bacteria</taxon>
        <taxon>Bacillati</taxon>
        <taxon>Actinomycetota</taxon>
        <taxon>Actinomycetes</taxon>
        <taxon>Pseudonocardiales</taxon>
        <taxon>Pseudonocardiaceae</taxon>
    </lineage>
</organism>
<feature type="domain" description="Glycosyltransferase subfamily 4-like N-terminal" evidence="5">
    <location>
        <begin position="23"/>
        <end position="194"/>
    </location>
</feature>
<dbReference type="InterPro" id="IPR001296">
    <property type="entry name" value="Glyco_trans_1"/>
</dbReference>
<dbReference type="Pfam" id="PF13439">
    <property type="entry name" value="Glyco_transf_4"/>
    <property type="match status" value="1"/>
</dbReference>
<name>A0A4R7VG55_9PSEU</name>
<dbReference type="EMBL" id="SOCP01000009">
    <property type="protein sequence ID" value="TDV48028.1"/>
    <property type="molecule type" value="Genomic_DNA"/>
</dbReference>
<evidence type="ECO:0000259" key="4">
    <source>
        <dbReference type="Pfam" id="PF00534"/>
    </source>
</evidence>
<keyword evidence="7" id="KW-1185">Reference proteome</keyword>
<dbReference type="Gene3D" id="3.40.50.2000">
    <property type="entry name" value="Glycogen Phosphorylase B"/>
    <property type="match status" value="2"/>
</dbReference>
<evidence type="ECO:0000256" key="1">
    <source>
        <dbReference type="ARBA" id="ARBA00022676"/>
    </source>
</evidence>
<feature type="domain" description="Glycosyl transferase family 1" evidence="4">
    <location>
        <begin position="210"/>
        <end position="366"/>
    </location>
</feature>